<proteinExistence type="inferred from homology"/>
<accession>A0A9D2P7F5</accession>
<keyword evidence="6" id="KW-0812">Transmembrane</keyword>
<dbReference type="PANTHER" id="PTHR36118">
    <property type="entry name" value="ION-TRANSLOCATING OXIDOREDUCTASE COMPLEX SUBUNIT G"/>
    <property type="match status" value="1"/>
</dbReference>
<comment type="function">
    <text evidence="6">Part of a membrane-bound complex that couples electron transfer with translocation of ions across the membrane.</text>
</comment>
<dbReference type="Proteomes" id="UP000823895">
    <property type="component" value="Unassembled WGS sequence"/>
</dbReference>
<organism evidence="8 9">
    <name type="scientific">Candidatus Mediterraneibacter gallistercoris</name>
    <dbReference type="NCBI Taxonomy" id="2838671"/>
    <lineage>
        <taxon>Bacteria</taxon>
        <taxon>Bacillati</taxon>
        <taxon>Bacillota</taxon>
        <taxon>Clostridia</taxon>
        <taxon>Lachnospirales</taxon>
        <taxon>Lachnospiraceae</taxon>
        <taxon>Mediterraneibacter</taxon>
    </lineage>
</organism>
<keyword evidence="4 6" id="KW-0288">FMN</keyword>
<feature type="domain" description="FMN-binding" evidence="7">
    <location>
        <begin position="104"/>
        <end position="193"/>
    </location>
</feature>
<dbReference type="HAMAP" id="MF_00479">
    <property type="entry name" value="RsxG_RnfG"/>
    <property type="match status" value="1"/>
</dbReference>
<dbReference type="PIRSF" id="PIRSF006091">
    <property type="entry name" value="E_trnsport_RnfG"/>
    <property type="match status" value="1"/>
</dbReference>
<keyword evidence="3 6" id="KW-0285">Flavoprotein</keyword>
<keyword evidence="6" id="KW-1003">Cell membrane</keyword>
<dbReference type="PANTHER" id="PTHR36118:SF1">
    <property type="entry name" value="ION-TRANSLOCATING OXIDOREDUCTASE COMPLEX SUBUNIT G"/>
    <property type="match status" value="1"/>
</dbReference>
<comment type="caution">
    <text evidence="8">The sequence shown here is derived from an EMBL/GenBank/DDBJ whole genome shotgun (WGS) entry which is preliminary data.</text>
</comment>
<comment type="subcellular location">
    <subcellularLocation>
        <location evidence="6">Cell membrane</location>
        <topology evidence="6">Single-pass membrane protein</topology>
    </subcellularLocation>
</comment>
<evidence type="ECO:0000256" key="4">
    <source>
        <dbReference type="ARBA" id="ARBA00022643"/>
    </source>
</evidence>
<keyword evidence="1 6" id="KW-0813">Transport</keyword>
<dbReference type="GO" id="GO:0005886">
    <property type="term" value="C:plasma membrane"/>
    <property type="evidence" value="ECO:0007669"/>
    <property type="project" value="UniProtKB-SubCell"/>
</dbReference>
<name>A0A9D2P7F5_9FIRM</name>
<dbReference type="InterPro" id="IPR007329">
    <property type="entry name" value="FMN-bd"/>
</dbReference>
<gene>
    <name evidence="6" type="primary">rnfG</name>
    <name evidence="8" type="ORF">H9756_10160</name>
</gene>
<keyword evidence="6" id="KW-0472">Membrane</keyword>
<sequence length="208" mass="21996">MNKIIKNTLILTAITVVSGLLLGIVYNVTKEPIAQAQENTKQEAYRAVLSDASSFESVDFDSDSALSLLSENGYTSDEITEVVEGTDDSGEVIGYVISVQSSEAYDGTLELSVGIATDGTVKGVEMLDISETAGLGMKADEAEFKDQFKDKNVDKFTYTKTGEKGDDMIDAISGATITTNAVTNAVDSALVYFQNELGGSQLGGGVNE</sequence>
<dbReference type="NCBIfam" id="TIGR01947">
    <property type="entry name" value="rnfG"/>
    <property type="match status" value="1"/>
</dbReference>
<dbReference type="EC" id="7.-.-.-" evidence="6"/>
<dbReference type="SMART" id="SM00900">
    <property type="entry name" value="FMN_bind"/>
    <property type="match status" value="1"/>
</dbReference>
<evidence type="ECO:0000256" key="1">
    <source>
        <dbReference type="ARBA" id="ARBA00022448"/>
    </source>
</evidence>
<reference evidence="8" key="2">
    <citation type="submission" date="2021-04" db="EMBL/GenBank/DDBJ databases">
        <authorList>
            <person name="Gilroy R."/>
        </authorList>
    </citation>
    <scope>NUCLEOTIDE SEQUENCE</scope>
    <source>
        <strain evidence="8">CHK165-2605</strain>
    </source>
</reference>
<dbReference type="InterPro" id="IPR010209">
    <property type="entry name" value="Ion_transpt_RnfG/RsxG"/>
</dbReference>
<dbReference type="GO" id="GO:0022900">
    <property type="term" value="P:electron transport chain"/>
    <property type="evidence" value="ECO:0007669"/>
    <property type="project" value="UniProtKB-UniRule"/>
</dbReference>
<evidence type="ECO:0000256" key="3">
    <source>
        <dbReference type="ARBA" id="ARBA00022630"/>
    </source>
</evidence>
<protein>
    <recommendedName>
        <fullName evidence="6">Ion-translocating oxidoreductase complex subunit G</fullName>
        <ecNumber evidence="6">7.-.-.-</ecNumber>
    </recommendedName>
    <alternativeName>
        <fullName evidence="6">Rnf electron transport complex subunit G</fullName>
    </alternativeName>
</protein>
<comment type="cofactor">
    <cofactor evidence="6">
        <name>FMN</name>
        <dbReference type="ChEBI" id="CHEBI:58210"/>
    </cofactor>
</comment>
<evidence type="ECO:0000256" key="2">
    <source>
        <dbReference type="ARBA" id="ARBA00022553"/>
    </source>
</evidence>
<feature type="modified residue" description="FMN phosphoryl threonine" evidence="6">
    <location>
        <position position="176"/>
    </location>
</feature>
<keyword evidence="6" id="KW-1133">Transmembrane helix</keyword>
<keyword evidence="2 6" id="KW-0597">Phosphoprotein</keyword>
<evidence type="ECO:0000313" key="9">
    <source>
        <dbReference type="Proteomes" id="UP000823895"/>
    </source>
</evidence>
<comment type="similarity">
    <text evidence="6">Belongs to the RnfG family.</text>
</comment>
<keyword evidence="6" id="KW-1278">Translocase</keyword>
<dbReference type="Pfam" id="PF04205">
    <property type="entry name" value="FMN_bind"/>
    <property type="match status" value="1"/>
</dbReference>
<evidence type="ECO:0000256" key="6">
    <source>
        <dbReference type="HAMAP-Rule" id="MF_00479"/>
    </source>
</evidence>
<evidence type="ECO:0000313" key="8">
    <source>
        <dbReference type="EMBL" id="HJC44019.1"/>
    </source>
</evidence>
<dbReference type="Gene3D" id="3.90.1010.20">
    <property type="match status" value="1"/>
</dbReference>
<dbReference type="GO" id="GO:0009055">
    <property type="term" value="F:electron transfer activity"/>
    <property type="evidence" value="ECO:0007669"/>
    <property type="project" value="InterPro"/>
</dbReference>
<evidence type="ECO:0000256" key="5">
    <source>
        <dbReference type="ARBA" id="ARBA00022982"/>
    </source>
</evidence>
<reference evidence="8" key="1">
    <citation type="journal article" date="2021" name="PeerJ">
        <title>Extensive microbial diversity within the chicken gut microbiome revealed by metagenomics and culture.</title>
        <authorList>
            <person name="Gilroy R."/>
            <person name="Ravi A."/>
            <person name="Getino M."/>
            <person name="Pursley I."/>
            <person name="Horton D.L."/>
            <person name="Alikhan N.F."/>
            <person name="Baker D."/>
            <person name="Gharbi K."/>
            <person name="Hall N."/>
            <person name="Watson M."/>
            <person name="Adriaenssens E.M."/>
            <person name="Foster-Nyarko E."/>
            <person name="Jarju S."/>
            <person name="Secka A."/>
            <person name="Antonio M."/>
            <person name="Oren A."/>
            <person name="Chaudhuri R.R."/>
            <person name="La Ragione R."/>
            <person name="Hildebrand F."/>
            <person name="Pallen M.J."/>
        </authorList>
    </citation>
    <scope>NUCLEOTIDE SEQUENCE</scope>
    <source>
        <strain evidence="8">CHK165-2605</strain>
    </source>
</reference>
<dbReference type="AlphaFoldDB" id="A0A9D2P7F5"/>
<dbReference type="EMBL" id="DWWI01000207">
    <property type="protein sequence ID" value="HJC44019.1"/>
    <property type="molecule type" value="Genomic_DNA"/>
</dbReference>
<dbReference type="GO" id="GO:0010181">
    <property type="term" value="F:FMN binding"/>
    <property type="evidence" value="ECO:0007669"/>
    <property type="project" value="InterPro"/>
</dbReference>
<evidence type="ECO:0000259" key="7">
    <source>
        <dbReference type="SMART" id="SM00900"/>
    </source>
</evidence>
<comment type="subunit">
    <text evidence="6">The complex is composed of six subunits: RnfA, RnfB, RnfC, RnfD, RnfE and RnfG.</text>
</comment>
<keyword evidence="5 6" id="KW-0249">Electron transport</keyword>